<dbReference type="Pfam" id="PF00293">
    <property type="entry name" value="NUDIX"/>
    <property type="match status" value="1"/>
</dbReference>
<protein>
    <recommendedName>
        <fullName evidence="4">ADP-ribose pyrophosphatase</fullName>
        <ecNumber evidence="3">3.6.1.13</ecNumber>
    </recommendedName>
    <alternativeName>
        <fullName evidence="9">ADP-ribose diphosphatase</fullName>
    </alternativeName>
    <alternativeName>
        <fullName evidence="11">ADP-ribose phosphohydrolase</fullName>
    </alternativeName>
    <alternativeName>
        <fullName evidence="10">Adenosine diphosphoribose pyrophosphatase</fullName>
    </alternativeName>
</protein>
<evidence type="ECO:0000256" key="7">
    <source>
        <dbReference type="ARBA" id="ARBA00022842"/>
    </source>
</evidence>
<comment type="caution">
    <text evidence="16">The sequence shown here is derived from an EMBL/GenBank/DDBJ whole genome shotgun (WGS) entry which is preliminary data.</text>
</comment>
<organism evidence="16 17">
    <name type="scientific">Teichococcus oryzae</name>
    <dbReference type="NCBI Taxonomy" id="1608942"/>
    <lineage>
        <taxon>Bacteria</taxon>
        <taxon>Pseudomonadati</taxon>
        <taxon>Pseudomonadota</taxon>
        <taxon>Alphaproteobacteria</taxon>
        <taxon>Acetobacterales</taxon>
        <taxon>Roseomonadaceae</taxon>
        <taxon>Roseomonas</taxon>
    </lineage>
</organism>
<dbReference type="NCBIfam" id="TIGR00052">
    <property type="entry name" value="nudix-type nucleoside diphosphatase, YffH/AdpP family"/>
    <property type="match status" value="1"/>
</dbReference>
<comment type="catalytic activity">
    <reaction evidence="12">
        <text>ADP-D-ribose + H2O = D-ribose 5-phosphate + AMP + 2 H(+)</text>
        <dbReference type="Rhea" id="RHEA:10412"/>
        <dbReference type="ChEBI" id="CHEBI:15377"/>
        <dbReference type="ChEBI" id="CHEBI:15378"/>
        <dbReference type="ChEBI" id="CHEBI:57967"/>
        <dbReference type="ChEBI" id="CHEBI:78346"/>
        <dbReference type="ChEBI" id="CHEBI:456215"/>
        <dbReference type="EC" id="3.6.1.13"/>
    </reaction>
</comment>
<dbReference type="GO" id="GO:0019693">
    <property type="term" value="P:ribose phosphate metabolic process"/>
    <property type="evidence" value="ECO:0007669"/>
    <property type="project" value="TreeGrafter"/>
</dbReference>
<dbReference type="InterPro" id="IPR004385">
    <property type="entry name" value="NDP_pyrophosphatase"/>
</dbReference>
<comment type="function">
    <text evidence="8">Acts on ADP-mannose and ADP-glucose as well as ADP-ribose. Prevents glycogen biosynthesis. The reaction catalyzed by this enzyme is a limiting step of the gluconeogenic process.</text>
</comment>
<dbReference type="GO" id="GO:0047631">
    <property type="term" value="F:ADP-ribose diphosphatase activity"/>
    <property type="evidence" value="ECO:0007669"/>
    <property type="project" value="UniProtKB-EC"/>
</dbReference>
<sequence length="214" mass="24424">MKARPPKAPPVPSHSLYLPEADEVVWDGRFPLQRVRFRYRRADGTPSGLLTWEMWRRGGGAVILPYDPWTRRIALIEQFRLPALAAGEHPLMRECPAGLLEPEEEAEATVRRELREEAGLTADKVEKIGHFMTMQGGADEVLHFFCGRVRLPDNLGARAMGLPEEQEETRLVLLPAEEAFAQLARNEIRNAPTALLLMWLQLNADRLHREWMSE</sequence>
<reference evidence="16 17" key="1">
    <citation type="journal article" date="2015" name="Int. J. Syst. Evol. Microbiol.">
        <title>Roseomonas oryzae sp. nov., isolated from paddy rhizosphere soil.</title>
        <authorList>
            <person name="Ramaprasad E.V."/>
            <person name="Sasikala Ch."/>
            <person name="Ramana Ch.V."/>
        </authorList>
    </citation>
    <scope>NUCLEOTIDE SEQUENCE [LARGE SCALE GENOMIC DNA]</scope>
    <source>
        <strain evidence="16 17">KCTC 42542</strain>
    </source>
</reference>
<dbReference type="PROSITE" id="PS00893">
    <property type="entry name" value="NUDIX_BOX"/>
    <property type="match status" value="1"/>
</dbReference>
<feature type="binding site" evidence="13">
    <location>
        <position position="97"/>
    </location>
    <ligand>
        <name>Mg(2+)</name>
        <dbReference type="ChEBI" id="CHEBI:18420"/>
        <label>1</label>
    </ligand>
</feature>
<dbReference type="RefSeq" id="WP_149813618.1">
    <property type="nucleotide sequence ID" value="NZ_VUKA01000014.1"/>
</dbReference>
<dbReference type="AlphaFoldDB" id="A0A5B2TDF0"/>
<evidence type="ECO:0000256" key="10">
    <source>
        <dbReference type="ARBA" id="ARBA00030308"/>
    </source>
</evidence>
<evidence type="ECO:0000313" key="17">
    <source>
        <dbReference type="Proteomes" id="UP000322110"/>
    </source>
</evidence>
<evidence type="ECO:0000256" key="1">
    <source>
        <dbReference type="ARBA" id="ARBA00001946"/>
    </source>
</evidence>
<dbReference type="SUPFAM" id="SSF55811">
    <property type="entry name" value="Nudix"/>
    <property type="match status" value="1"/>
</dbReference>
<feature type="short sequence motif" description="Nudix box" evidence="14">
    <location>
        <begin position="98"/>
        <end position="120"/>
    </location>
</feature>
<evidence type="ECO:0000256" key="3">
    <source>
        <dbReference type="ARBA" id="ARBA00012453"/>
    </source>
</evidence>
<keyword evidence="7 13" id="KW-0460">Magnesium</keyword>
<dbReference type="PROSITE" id="PS51462">
    <property type="entry name" value="NUDIX"/>
    <property type="match status" value="1"/>
</dbReference>
<dbReference type="InterPro" id="IPR020084">
    <property type="entry name" value="NUDIX_hydrolase_CS"/>
</dbReference>
<keyword evidence="5 13" id="KW-0479">Metal-binding</keyword>
<name>A0A5B2TDF0_9PROT</name>
<evidence type="ECO:0000256" key="12">
    <source>
        <dbReference type="ARBA" id="ARBA00049546"/>
    </source>
</evidence>
<feature type="binding site" evidence="13">
    <location>
        <position position="167"/>
    </location>
    <ligand>
        <name>Mg(2+)</name>
        <dbReference type="ChEBI" id="CHEBI:18420"/>
        <label>1</label>
    </ligand>
</feature>
<dbReference type="PANTHER" id="PTHR11839">
    <property type="entry name" value="UDP/ADP-SUGAR PYROPHOSPHATASE"/>
    <property type="match status" value="1"/>
</dbReference>
<keyword evidence="6" id="KW-0378">Hydrolase</keyword>
<evidence type="ECO:0000256" key="11">
    <source>
        <dbReference type="ARBA" id="ARBA00033056"/>
    </source>
</evidence>
<evidence type="ECO:0000256" key="9">
    <source>
        <dbReference type="ARBA" id="ARBA00030162"/>
    </source>
</evidence>
<comment type="similarity">
    <text evidence="2">Belongs to the Nudix hydrolase family. NudF subfamily.</text>
</comment>
<feature type="domain" description="Nudix hydrolase" evidence="15">
    <location>
        <begin position="54"/>
        <end position="196"/>
    </location>
</feature>
<proteinExistence type="inferred from homology"/>
<evidence type="ECO:0000256" key="14">
    <source>
        <dbReference type="PIRSR" id="PIRSR604385-3"/>
    </source>
</evidence>
<feature type="binding site" evidence="13">
    <location>
        <position position="117"/>
    </location>
    <ligand>
        <name>Mg(2+)</name>
        <dbReference type="ChEBI" id="CHEBI:18420"/>
        <label>1</label>
    </ligand>
</feature>
<keyword evidence="17" id="KW-1185">Reference proteome</keyword>
<dbReference type="OrthoDB" id="5292471at2"/>
<feature type="binding site" evidence="13">
    <location>
        <position position="113"/>
    </location>
    <ligand>
        <name>Mg(2+)</name>
        <dbReference type="ChEBI" id="CHEBI:18420"/>
        <label>1</label>
    </ligand>
</feature>
<dbReference type="EMBL" id="VUKA01000014">
    <property type="protein sequence ID" value="KAA2211888.1"/>
    <property type="molecule type" value="Genomic_DNA"/>
</dbReference>
<dbReference type="GO" id="GO:0006753">
    <property type="term" value="P:nucleoside phosphate metabolic process"/>
    <property type="evidence" value="ECO:0007669"/>
    <property type="project" value="TreeGrafter"/>
</dbReference>
<dbReference type="GO" id="GO:0019144">
    <property type="term" value="F:ADP-sugar diphosphatase activity"/>
    <property type="evidence" value="ECO:0007669"/>
    <property type="project" value="TreeGrafter"/>
</dbReference>
<comment type="cofactor">
    <cofactor evidence="1 13">
        <name>Mg(2+)</name>
        <dbReference type="ChEBI" id="CHEBI:18420"/>
    </cofactor>
</comment>
<evidence type="ECO:0000256" key="2">
    <source>
        <dbReference type="ARBA" id="ARBA00007482"/>
    </source>
</evidence>
<dbReference type="Gene3D" id="3.90.79.10">
    <property type="entry name" value="Nucleoside Triphosphate Pyrophosphohydrolase"/>
    <property type="match status" value="1"/>
</dbReference>
<dbReference type="GO" id="GO:0005829">
    <property type="term" value="C:cytosol"/>
    <property type="evidence" value="ECO:0007669"/>
    <property type="project" value="TreeGrafter"/>
</dbReference>
<dbReference type="GO" id="GO:0046872">
    <property type="term" value="F:metal ion binding"/>
    <property type="evidence" value="ECO:0007669"/>
    <property type="project" value="UniProtKB-KW"/>
</dbReference>
<evidence type="ECO:0000256" key="6">
    <source>
        <dbReference type="ARBA" id="ARBA00022801"/>
    </source>
</evidence>
<dbReference type="Proteomes" id="UP000322110">
    <property type="component" value="Unassembled WGS sequence"/>
</dbReference>
<dbReference type="EC" id="3.6.1.13" evidence="3"/>
<gene>
    <name evidence="16" type="ORF">F0Q34_17900</name>
</gene>
<evidence type="ECO:0000256" key="4">
    <source>
        <dbReference type="ARBA" id="ARBA00013297"/>
    </source>
</evidence>
<dbReference type="InterPro" id="IPR015797">
    <property type="entry name" value="NUDIX_hydrolase-like_dom_sf"/>
</dbReference>
<dbReference type="PANTHER" id="PTHR11839:SF5">
    <property type="entry name" value="ADP-RIBOSE PYROPHOSPHATASE"/>
    <property type="match status" value="1"/>
</dbReference>
<dbReference type="InterPro" id="IPR000086">
    <property type="entry name" value="NUDIX_hydrolase_dom"/>
</dbReference>
<evidence type="ECO:0000256" key="5">
    <source>
        <dbReference type="ARBA" id="ARBA00022723"/>
    </source>
</evidence>
<evidence type="ECO:0000256" key="13">
    <source>
        <dbReference type="PIRSR" id="PIRSR604385-2"/>
    </source>
</evidence>
<accession>A0A5B2TDF0</accession>
<evidence type="ECO:0000313" key="16">
    <source>
        <dbReference type="EMBL" id="KAA2211888.1"/>
    </source>
</evidence>
<evidence type="ECO:0000256" key="8">
    <source>
        <dbReference type="ARBA" id="ARBA00025164"/>
    </source>
</evidence>
<evidence type="ECO:0000259" key="15">
    <source>
        <dbReference type="PROSITE" id="PS51462"/>
    </source>
</evidence>